<feature type="compositionally biased region" description="Basic and acidic residues" evidence="1">
    <location>
        <begin position="476"/>
        <end position="497"/>
    </location>
</feature>
<evidence type="ECO:0000256" key="1">
    <source>
        <dbReference type="SAM" id="MobiDB-lite"/>
    </source>
</evidence>
<feature type="region of interest" description="Disordered" evidence="1">
    <location>
        <begin position="123"/>
        <end position="147"/>
    </location>
</feature>
<proteinExistence type="predicted"/>
<dbReference type="EMBL" id="JALJOR010000001">
    <property type="protein sequence ID" value="KAK9829676.1"/>
    <property type="molecule type" value="Genomic_DNA"/>
</dbReference>
<protein>
    <submittedName>
        <fullName evidence="2">Uncharacterized protein</fullName>
    </submittedName>
</protein>
<reference evidence="2 3" key="1">
    <citation type="journal article" date="2024" name="Nat. Commun.">
        <title>Phylogenomics reveals the evolutionary origins of lichenization in chlorophyte algae.</title>
        <authorList>
            <person name="Puginier C."/>
            <person name="Libourel C."/>
            <person name="Otte J."/>
            <person name="Skaloud P."/>
            <person name="Haon M."/>
            <person name="Grisel S."/>
            <person name="Petersen M."/>
            <person name="Berrin J.G."/>
            <person name="Delaux P.M."/>
            <person name="Dal Grande F."/>
            <person name="Keller J."/>
        </authorList>
    </citation>
    <scope>NUCLEOTIDE SEQUENCE [LARGE SCALE GENOMIC DNA]</scope>
    <source>
        <strain evidence="2 3">SAG 2043</strain>
    </source>
</reference>
<feature type="region of interest" description="Disordered" evidence="1">
    <location>
        <begin position="476"/>
        <end position="515"/>
    </location>
</feature>
<evidence type="ECO:0000313" key="2">
    <source>
        <dbReference type="EMBL" id="KAK9829676.1"/>
    </source>
</evidence>
<feature type="compositionally biased region" description="Basic and acidic residues" evidence="1">
    <location>
        <begin position="229"/>
        <end position="242"/>
    </location>
</feature>
<feature type="region of interest" description="Disordered" evidence="1">
    <location>
        <begin position="219"/>
        <end position="247"/>
    </location>
</feature>
<comment type="caution">
    <text evidence="2">The sequence shown here is derived from an EMBL/GenBank/DDBJ whole genome shotgun (WGS) entry which is preliminary data.</text>
</comment>
<accession>A0AAW1R7R6</accession>
<sequence length="692" mass="73684">MDEAALRVRDTEAAHEDPHSKTTWEEKGEHAAEAVQELLHRATEHHHLPHPTSQHAKTTWEAKGEQAAEAVQELVHKVTGHHEHPVGHPDAPHVLPHGCPADAVHVTKAAATGVHFHAPSPAHPYGGERFEPAKEDTPGSPTTRRPLADTANTADDAAQTAAVGIHFHTPSPAHPYGGENYQPYKETILGGSAKLGPLAGSLETADAVVATKAAPADAHTHAAAATRAHRADRDPARKRDVDSNALSPLGEAEEAVLRAAERAGDKVTNAAAEVANRLGAHLPADEPTAQRDHADLPAQHGDQQSSRSAGPGFPHPPAGGHLVPDVVYHTPPQRDVLDLEREIYDETAAQLAADLRQKAATVREKTTAVEHVAADPQSAQRGSDDFVRDSCPGAPLDSATGAVKDTGNPKALEAVEAAETMSDRQEIGHPFGAFASAGPTSPGSQRRHQVVDKVRKFVLDVEERAKDTIKMVVEHLHSPDLRHGPADHDPDWERGPRDTPYTPPPGEEEAKRGAVASRLVAELEEAAALVREKLAELKRHDHDSAAAQPEGAGPAASAGGGQASQLAAEVEESAAVVREKLSALKECEQAGEPAKVEGPGRGSRASAGRTEHAEPRSMVDAAKEAVEGTRHYVQEAVDATSKQAQEIAKTWQDEMTPRTREEALLTSGYIPTNTEELLKQQHRGEDIKAVDE</sequence>
<feature type="compositionally biased region" description="Low complexity" evidence="1">
    <location>
        <begin position="545"/>
        <end position="569"/>
    </location>
</feature>
<dbReference type="Proteomes" id="UP001489004">
    <property type="component" value="Unassembled WGS sequence"/>
</dbReference>
<gene>
    <name evidence="2" type="ORF">WJX72_007296</name>
</gene>
<feature type="region of interest" description="Disordered" evidence="1">
    <location>
        <begin position="587"/>
        <end position="618"/>
    </location>
</feature>
<feature type="compositionally biased region" description="Basic and acidic residues" evidence="1">
    <location>
        <begin position="126"/>
        <end position="137"/>
    </location>
</feature>
<name>A0AAW1R7R6_9CHLO</name>
<keyword evidence="3" id="KW-1185">Reference proteome</keyword>
<organism evidence="2 3">
    <name type="scientific">[Myrmecia] bisecta</name>
    <dbReference type="NCBI Taxonomy" id="41462"/>
    <lineage>
        <taxon>Eukaryota</taxon>
        <taxon>Viridiplantae</taxon>
        <taxon>Chlorophyta</taxon>
        <taxon>core chlorophytes</taxon>
        <taxon>Trebouxiophyceae</taxon>
        <taxon>Trebouxiales</taxon>
        <taxon>Trebouxiaceae</taxon>
        <taxon>Myrmecia</taxon>
    </lineage>
</organism>
<feature type="compositionally biased region" description="Basic and acidic residues" evidence="1">
    <location>
        <begin position="534"/>
        <end position="544"/>
    </location>
</feature>
<evidence type="ECO:0000313" key="3">
    <source>
        <dbReference type="Proteomes" id="UP001489004"/>
    </source>
</evidence>
<feature type="region of interest" description="Disordered" evidence="1">
    <location>
        <begin position="285"/>
        <end position="328"/>
    </location>
</feature>
<feature type="compositionally biased region" description="Basic and acidic residues" evidence="1">
    <location>
        <begin position="609"/>
        <end position="618"/>
    </location>
</feature>
<feature type="region of interest" description="Disordered" evidence="1">
    <location>
        <begin position="534"/>
        <end position="569"/>
    </location>
</feature>
<dbReference type="AlphaFoldDB" id="A0AAW1R7R6"/>
<feature type="region of interest" description="Disordered" evidence="1">
    <location>
        <begin position="1"/>
        <end position="30"/>
    </location>
</feature>